<dbReference type="PANTHER" id="PTHR35908">
    <property type="entry name" value="HYPOTHETICAL FUSION PROTEIN"/>
    <property type="match status" value="1"/>
</dbReference>
<sequence length="148" mass="16403">MEQSPNAPRPSSTGLSLRWYTVVIDAHDIHAQARWWAGVLDWQIIFENDEEVAVIPSDLADEGEIPAERWHRTGPGLVFVPVAEGKTVKNRLHIDLAPHADDDRDAQIQRLLDAGATRADVGQGDSVTWTVLADPEGNEFCVLSSRTR</sequence>
<feature type="domain" description="Glyoxalase-like" evidence="1">
    <location>
        <begin position="22"/>
        <end position="143"/>
    </location>
</feature>
<proteinExistence type="predicted"/>
<evidence type="ECO:0000313" key="2">
    <source>
        <dbReference type="EMBL" id="MCL6421941.1"/>
    </source>
</evidence>
<evidence type="ECO:0000259" key="1">
    <source>
        <dbReference type="Pfam" id="PF18029"/>
    </source>
</evidence>
<dbReference type="RefSeq" id="WP_249736094.1">
    <property type="nucleotide sequence ID" value="NZ_JAKNCJ010000001.1"/>
</dbReference>
<dbReference type="CDD" id="cd06587">
    <property type="entry name" value="VOC"/>
    <property type="match status" value="1"/>
</dbReference>
<dbReference type="InterPro" id="IPR041581">
    <property type="entry name" value="Glyoxalase_6"/>
</dbReference>
<accession>A0ABT0QWC7</accession>
<dbReference type="Pfam" id="PF18029">
    <property type="entry name" value="Glyoxalase_6"/>
    <property type="match status" value="1"/>
</dbReference>
<keyword evidence="3" id="KW-1185">Reference proteome</keyword>
<gene>
    <name evidence="2" type="ORF">Bequi_00830</name>
</gene>
<dbReference type="PANTHER" id="PTHR35908:SF1">
    <property type="entry name" value="CONSERVED PROTEIN"/>
    <property type="match status" value="1"/>
</dbReference>
<evidence type="ECO:0000313" key="3">
    <source>
        <dbReference type="Proteomes" id="UP001203761"/>
    </source>
</evidence>
<name>A0ABT0QWC7_9MICO</name>
<dbReference type="Proteomes" id="UP001203761">
    <property type="component" value="Unassembled WGS sequence"/>
</dbReference>
<dbReference type="EMBL" id="JAKNCJ010000001">
    <property type="protein sequence ID" value="MCL6421941.1"/>
    <property type="molecule type" value="Genomic_DNA"/>
</dbReference>
<comment type="caution">
    <text evidence="2">The sequence shown here is derived from an EMBL/GenBank/DDBJ whole genome shotgun (WGS) entry which is preliminary data.</text>
</comment>
<organism evidence="2 3">
    <name type="scientific">Brachybacterium equifaecis</name>
    <dbReference type="NCBI Taxonomy" id="2910770"/>
    <lineage>
        <taxon>Bacteria</taxon>
        <taxon>Bacillati</taxon>
        <taxon>Actinomycetota</taxon>
        <taxon>Actinomycetes</taxon>
        <taxon>Micrococcales</taxon>
        <taxon>Dermabacteraceae</taxon>
        <taxon>Brachybacterium</taxon>
    </lineage>
</organism>
<reference evidence="2" key="1">
    <citation type="submission" date="2022-02" db="EMBL/GenBank/DDBJ databases">
        <authorList>
            <person name="Lee M."/>
            <person name="Kim S.-J."/>
            <person name="Jung M.-Y."/>
        </authorList>
    </citation>
    <scope>NUCLEOTIDE SEQUENCE</scope>
    <source>
        <strain evidence="2">JHP9</strain>
    </source>
</reference>
<dbReference type="Gene3D" id="3.10.180.10">
    <property type="entry name" value="2,3-Dihydroxybiphenyl 1,2-Dioxygenase, domain 1"/>
    <property type="match status" value="1"/>
</dbReference>
<dbReference type="InterPro" id="IPR029068">
    <property type="entry name" value="Glyas_Bleomycin-R_OHBP_Dase"/>
</dbReference>
<protein>
    <submittedName>
        <fullName evidence="2">VOC family protein</fullName>
    </submittedName>
</protein>
<dbReference type="SUPFAM" id="SSF54593">
    <property type="entry name" value="Glyoxalase/Bleomycin resistance protein/Dihydroxybiphenyl dioxygenase"/>
    <property type="match status" value="1"/>
</dbReference>